<evidence type="ECO:0000313" key="8">
    <source>
        <dbReference type="EMBL" id="KAK9812948.1"/>
    </source>
</evidence>
<evidence type="ECO:0000256" key="4">
    <source>
        <dbReference type="ARBA" id="ARBA00023163"/>
    </source>
</evidence>
<dbReference type="InterPro" id="IPR001471">
    <property type="entry name" value="AP2/ERF_dom"/>
</dbReference>
<dbReference type="GO" id="GO:0003700">
    <property type="term" value="F:DNA-binding transcription factor activity"/>
    <property type="evidence" value="ECO:0007669"/>
    <property type="project" value="InterPro"/>
</dbReference>
<dbReference type="AlphaFoldDB" id="A0AAW1PXP6"/>
<evidence type="ECO:0000256" key="3">
    <source>
        <dbReference type="ARBA" id="ARBA00023125"/>
    </source>
</evidence>
<reference evidence="8 9" key="1">
    <citation type="journal article" date="2024" name="Nat. Commun.">
        <title>Phylogenomics reveals the evolutionary origins of lichenization in chlorophyte algae.</title>
        <authorList>
            <person name="Puginier C."/>
            <person name="Libourel C."/>
            <person name="Otte J."/>
            <person name="Skaloud P."/>
            <person name="Haon M."/>
            <person name="Grisel S."/>
            <person name="Petersen M."/>
            <person name="Berrin J.G."/>
            <person name="Delaux P.M."/>
            <person name="Dal Grande F."/>
            <person name="Keller J."/>
        </authorList>
    </citation>
    <scope>NUCLEOTIDE SEQUENCE [LARGE SCALE GENOMIC DNA]</scope>
    <source>
        <strain evidence="8 9">SAG 2043</strain>
    </source>
</reference>
<keyword evidence="5" id="KW-0539">Nucleus</keyword>
<keyword evidence="2" id="KW-0805">Transcription regulation</keyword>
<keyword evidence="3" id="KW-0238">DNA-binding</keyword>
<feature type="compositionally biased region" description="Low complexity" evidence="6">
    <location>
        <begin position="178"/>
        <end position="197"/>
    </location>
</feature>
<feature type="region of interest" description="Disordered" evidence="6">
    <location>
        <begin position="158"/>
        <end position="199"/>
    </location>
</feature>
<protein>
    <recommendedName>
        <fullName evidence="7">AP2/ERF domain-containing protein</fullName>
    </recommendedName>
</protein>
<organism evidence="8 9">
    <name type="scientific">[Myrmecia] bisecta</name>
    <dbReference type="NCBI Taxonomy" id="41462"/>
    <lineage>
        <taxon>Eukaryota</taxon>
        <taxon>Viridiplantae</taxon>
        <taxon>Chlorophyta</taxon>
        <taxon>core chlorophytes</taxon>
        <taxon>Trebouxiophyceae</taxon>
        <taxon>Trebouxiales</taxon>
        <taxon>Trebouxiaceae</taxon>
        <taxon>Myrmecia</taxon>
    </lineage>
</organism>
<proteinExistence type="predicted"/>
<evidence type="ECO:0000256" key="2">
    <source>
        <dbReference type="ARBA" id="ARBA00023015"/>
    </source>
</evidence>
<sequence length="411" mass="44552">MMITYQQRHIGHRYVTAEAAAYAYDRASIAVYGRDGVWYLNFPMETYGSDDRERRGEDLEQWVKKLAKDVNPAIPGVPGSGAPELVVRARKLPDHFRKPSQKLPAEELHARRVARGNKLGKSQPRRCGECTACRLVVHRTRKPCKWILEQRAKGRAAKAAAAEAQGTRPKRTPRAAEKAAAAARAAAQRSAQRAASARLRRAKKLEEELQRQADAEEALAAAERPDHGVVHHNGGDPAWNVPPFLHEPPDYQAFMEKAARCGANREYFVFPTGGGENVREHVAVCGLCKAAGHRQNICAVLDYYEEGGAAPVGAPSTPSAMLHGSEQVVEPGQWAEEIKPCQKEVLQAVQNIANGALQQRADALLIGSMSPAALLAFGVIAEEIMAAQLGSRLALHGGSRTDPSPSVGSAP</sequence>
<dbReference type="EMBL" id="JALJOR010000008">
    <property type="protein sequence ID" value="KAK9812948.1"/>
    <property type="molecule type" value="Genomic_DNA"/>
</dbReference>
<dbReference type="GO" id="GO:0005634">
    <property type="term" value="C:nucleus"/>
    <property type="evidence" value="ECO:0007669"/>
    <property type="project" value="UniProtKB-SubCell"/>
</dbReference>
<comment type="subcellular location">
    <subcellularLocation>
        <location evidence="1">Nucleus</location>
    </subcellularLocation>
</comment>
<gene>
    <name evidence="8" type="ORF">WJX72_006211</name>
</gene>
<comment type="caution">
    <text evidence="8">The sequence shown here is derived from an EMBL/GenBank/DDBJ whole genome shotgun (WGS) entry which is preliminary data.</text>
</comment>
<evidence type="ECO:0000256" key="5">
    <source>
        <dbReference type="ARBA" id="ARBA00023242"/>
    </source>
</evidence>
<evidence type="ECO:0000256" key="6">
    <source>
        <dbReference type="SAM" id="MobiDB-lite"/>
    </source>
</evidence>
<name>A0AAW1PXP6_9CHLO</name>
<dbReference type="Proteomes" id="UP001489004">
    <property type="component" value="Unassembled WGS sequence"/>
</dbReference>
<evidence type="ECO:0000256" key="1">
    <source>
        <dbReference type="ARBA" id="ARBA00004123"/>
    </source>
</evidence>
<evidence type="ECO:0000313" key="9">
    <source>
        <dbReference type="Proteomes" id="UP001489004"/>
    </source>
</evidence>
<dbReference type="GO" id="GO:0003677">
    <property type="term" value="F:DNA binding"/>
    <property type="evidence" value="ECO:0007669"/>
    <property type="project" value="UniProtKB-KW"/>
</dbReference>
<keyword evidence="4" id="KW-0804">Transcription</keyword>
<feature type="domain" description="AP2/ERF" evidence="7">
    <location>
        <begin position="1"/>
        <end position="43"/>
    </location>
</feature>
<accession>A0AAW1PXP6</accession>
<keyword evidence="9" id="KW-1185">Reference proteome</keyword>
<dbReference type="PROSITE" id="PS51032">
    <property type="entry name" value="AP2_ERF"/>
    <property type="match status" value="1"/>
</dbReference>
<evidence type="ECO:0000259" key="7">
    <source>
        <dbReference type="PROSITE" id="PS51032"/>
    </source>
</evidence>